<name>A0AA35WQV6_GEOBA</name>
<evidence type="ECO:0008006" key="4">
    <source>
        <dbReference type="Google" id="ProtNLM"/>
    </source>
</evidence>
<gene>
    <name evidence="2" type="ORF">GBAR_LOCUS16719</name>
</gene>
<dbReference type="Proteomes" id="UP001174909">
    <property type="component" value="Unassembled WGS sequence"/>
</dbReference>
<dbReference type="AlphaFoldDB" id="A0AA35WQV6"/>
<protein>
    <recommendedName>
        <fullName evidence="4">Type I restriction enzyme R protein N-terminal domain-containing protein</fullName>
    </recommendedName>
</protein>
<evidence type="ECO:0000256" key="1">
    <source>
        <dbReference type="SAM" id="MobiDB-lite"/>
    </source>
</evidence>
<proteinExistence type="predicted"/>
<feature type="region of interest" description="Disordered" evidence="1">
    <location>
        <begin position="242"/>
        <end position="266"/>
    </location>
</feature>
<feature type="compositionally biased region" description="Low complexity" evidence="1">
    <location>
        <begin position="242"/>
        <end position="252"/>
    </location>
</feature>
<comment type="caution">
    <text evidence="2">The sequence shown here is derived from an EMBL/GenBank/DDBJ whole genome shotgun (WGS) entry which is preliminary data.</text>
</comment>
<dbReference type="EMBL" id="CASHTH010002406">
    <property type="protein sequence ID" value="CAI8029424.1"/>
    <property type="molecule type" value="Genomic_DNA"/>
</dbReference>
<keyword evidence="3" id="KW-1185">Reference proteome</keyword>
<accession>A0AA35WQV6</accession>
<sequence>MLRADYRESIAQAVSGIRDMPSLEERSKAAIAQAVVLRLLAAAGWDVFDLSQVMPGYVTGNSSVDFALMPPAPGRPRGAVSPRVFIDVRTPGENIESPQLERQLLAHCAREEVSLAALTNGLRWLLFLWSPGGGRMERRFCEIDLRGDPEAAAEDVNRYLTKDRVCNGQAARSAERALRDSNRETVGRRAILQGWRQVVGGLDEGLIGLVATAAEQRAGHRPDDRLVRRVLAENRAALLAPGAEGAAASGPGRRPPLDTVLLHPGF</sequence>
<evidence type="ECO:0000313" key="3">
    <source>
        <dbReference type="Proteomes" id="UP001174909"/>
    </source>
</evidence>
<evidence type="ECO:0000313" key="2">
    <source>
        <dbReference type="EMBL" id="CAI8029424.1"/>
    </source>
</evidence>
<reference evidence="2" key="1">
    <citation type="submission" date="2023-03" db="EMBL/GenBank/DDBJ databases">
        <authorList>
            <person name="Steffen K."/>
            <person name="Cardenas P."/>
        </authorList>
    </citation>
    <scope>NUCLEOTIDE SEQUENCE</scope>
</reference>
<organism evidence="2 3">
    <name type="scientific">Geodia barretti</name>
    <name type="common">Barrett's horny sponge</name>
    <dbReference type="NCBI Taxonomy" id="519541"/>
    <lineage>
        <taxon>Eukaryota</taxon>
        <taxon>Metazoa</taxon>
        <taxon>Porifera</taxon>
        <taxon>Demospongiae</taxon>
        <taxon>Heteroscleromorpha</taxon>
        <taxon>Tetractinellida</taxon>
        <taxon>Astrophorina</taxon>
        <taxon>Geodiidae</taxon>
        <taxon>Geodia</taxon>
    </lineage>
</organism>